<evidence type="ECO:0000256" key="1">
    <source>
        <dbReference type="SAM" id="MobiDB-lite"/>
    </source>
</evidence>
<feature type="region of interest" description="Disordered" evidence="1">
    <location>
        <begin position="14"/>
        <end position="42"/>
    </location>
</feature>
<reference evidence="3" key="2">
    <citation type="submission" date="2019-06" db="EMBL/GenBank/DDBJ databases">
        <title>Genomics analysis of Aphanomyces spp. identifies a new class of oomycete effector associated with host adaptation.</title>
        <authorList>
            <person name="Gaulin E."/>
        </authorList>
    </citation>
    <scope>NUCLEOTIDE SEQUENCE</scope>
    <source>
        <strain evidence="3">CBS 578.67</strain>
    </source>
</reference>
<keyword evidence="5" id="KW-1185">Reference proteome</keyword>
<evidence type="ECO:0000313" key="3">
    <source>
        <dbReference type="EMBL" id="KAF0692371.1"/>
    </source>
</evidence>
<dbReference type="AlphaFoldDB" id="A0A485L8V4"/>
<reference evidence="4 5" key="1">
    <citation type="submission" date="2019-03" db="EMBL/GenBank/DDBJ databases">
        <authorList>
            <person name="Gaulin E."/>
            <person name="Dumas B."/>
        </authorList>
    </citation>
    <scope>NUCLEOTIDE SEQUENCE [LARGE SCALE GENOMIC DNA]</scope>
    <source>
        <strain evidence="4">CBS 568.67</strain>
    </source>
</reference>
<feature type="compositionally biased region" description="Low complexity" evidence="1">
    <location>
        <begin position="16"/>
        <end position="27"/>
    </location>
</feature>
<gene>
    <name evidence="4" type="primary">Aste57867_16548</name>
    <name evidence="3" type="ORF">As57867_016491</name>
    <name evidence="4" type="ORF">ASTE57867_16548</name>
</gene>
<protein>
    <submittedName>
        <fullName evidence="4">Aste57867_16548 protein</fullName>
    </submittedName>
</protein>
<keyword evidence="2" id="KW-1133">Transmembrane helix</keyword>
<evidence type="ECO:0000256" key="2">
    <source>
        <dbReference type="SAM" id="Phobius"/>
    </source>
</evidence>
<organism evidence="4 5">
    <name type="scientific">Aphanomyces stellatus</name>
    <dbReference type="NCBI Taxonomy" id="120398"/>
    <lineage>
        <taxon>Eukaryota</taxon>
        <taxon>Sar</taxon>
        <taxon>Stramenopiles</taxon>
        <taxon>Oomycota</taxon>
        <taxon>Saprolegniomycetes</taxon>
        <taxon>Saprolegniales</taxon>
        <taxon>Verrucalvaceae</taxon>
        <taxon>Aphanomyces</taxon>
    </lineage>
</organism>
<dbReference type="EMBL" id="VJMH01005894">
    <property type="protein sequence ID" value="KAF0692371.1"/>
    <property type="molecule type" value="Genomic_DNA"/>
</dbReference>
<name>A0A485L8V4_9STRA</name>
<proteinExistence type="predicted"/>
<keyword evidence="2" id="KW-0472">Membrane</keyword>
<dbReference type="Proteomes" id="UP000332933">
    <property type="component" value="Unassembled WGS sequence"/>
</dbReference>
<accession>A0A485L8V4</accession>
<feature type="compositionally biased region" description="Polar residues" evidence="1">
    <location>
        <begin position="28"/>
        <end position="38"/>
    </location>
</feature>
<evidence type="ECO:0000313" key="5">
    <source>
        <dbReference type="Proteomes" id="UP000332933"/>
    </source>
</evidence>
<dbReference type="EMBL" id="CAADRA010005915">
    <property type="protein sequence ID" value="VFT93322.1"/>
    <property type="molecule type" value="Genomic_DNA"/>
</dbReference>
<sequence>MCAWHAQHQQCESFLPSSRSPSSARPSETTPLRTSSFRPRTGFPMPSNRLKLCQALIVTLSLGFIVGYMSMTILFFGRKPSISPGTPNPAPSKASPSAIATTRPLLLKLTNGDALDQRNNWTAMLALTYAQRADVIRVNVCQGTQ</sequence>
<evidence type="ECO:0000313" key="4">
    <source>
        <dbReference type="EMBL" id="VFT93322.1"/>
    </source>
</evidence>
<feature type="transmembrane region" description="Helical" evidence="2">
    <location>
        <begin position="55"/>
        <end position="76"/>
    </location>
</feature>
<keyword evidence="2" id="KW-0812">Transmembrane</keyword>